<evidence type="ECO:0000256" key="1">
    <source>
        <dbReference type="SAM" id="Phobius"/>
    </source>
</evidence>
<protein>
    <submittedName>
        <fullName evidence="3">Membrane protein</fullName>
    </submittedName>
</protein>
<dbReference type="Pfam" id="PF02517">
    <property type="entry name" value="Rce1-like"/>
    <property type="match status" value="1"/>
</dbReference>
<reference evidence="3" key="2">
    <citation type="submission" date="2020-09" db="EMBL/GenBank/DDBJ databases">
        <authorList>
            <person name="Sun Q."/>
            <person name="Ohkuma M."/>
        </authorList>
    </citation>
    <scope>NUCLEOTIDE SEQUENCE</scope>
    <source>
        <strain evidence="3">JCM 3313</strain>
    </source>
</reference>
<proteinExistence type="predicted"/>
<feature type="transmembrane region" description="Helical" evidence="1">
    <location>
        <begin position="94"/>
        <end position="116"/>
    </location>
</feature>
<feature type="transmembrane region" description="Helical" evidence="1">
    <location>
        <begin position="12"/>
        <end position="32"/>
    </location>
</feature>
<feature type="transmembrane region" description="Helical" evidence="1">
    <location>
        <begin position="128"/>
        <end position="149"/>
    </location>
</feature>
<dbReference type="Proteomes" id="UP000639606">
    <property type="component" value="Unassembled WGS sequence"/>
</dbReference>
<dbReference type="AlphaFoldDB" id="A0A918AJT4"/>
<organism evidence="3 4">
    <name type="scientific">Saccharothrix coeruleofusca</name>
    <dbReference type="NCBI Taxonomy" id="33919"/>
    <lineage>
        <taxon>Bacteria</taxon>
        <taxon>Bacillati</taxon>
        <taxon>Actinomycetota</taxon>
        <taxon>Actinomycetes</taxon>
        <taxon>Pseudonocardiales</taxon>
        <taxon>Pseudonocardiaceae</taxon>
        <taxon>Saccharothrix</taxon>
    </lineage>
</organism>
<dbReference type="GO" id="GO:0080120">
    <property type="term" value="P:CAAX-box protein maturation"/>
    <property type="evidence" value="ECO:0007669"/>
    <property type="project" value="UniProtKB-ARBA"/>
</dbReference>
<evidence type="ECO:0000259" key="2">
    <source>
        <dbReference type="Pfam" id="PF02517"/>
    </source>
</evidence>
<sequence>MEEPRRTALAHWGFPAFFAGLGGYHLATLLITAVSADRFAEIDIADPPVLGPLLLLLFVPNALLGLGPVVLSWWRGGGPRRDFGVVPTARDVKVGLACGGLSLLAAWVLGVVLLRLRRDTSSPLEEIGALSGGKSVWLALAALFVVVGAPLTEELLTRGALWGALEHHRVPPLAILGLTSLIFAFLHEESWRTVSLFAQGLAIGAARLITGRVPASVIAHATNNLLPAAYLYAGAS</sequence>
<accession>A0A918AJT4</accession>
<dbReference type="GO" id="GO:0004175">
    <property type="term" value="F:endopeptidase activity"/>
    <property type="evidence" value="ECO:0007669"/>
    <property type="project" value="UniProtKB-ARBA"/>
</dbReference>
<keyword evidence="1" id="KW-1133">Transmembrane helix</keyword>
<name>A0A918AJT4_9PSEU</name>
<dbReference type="EMBL" id="BMRG01000003">
    <property type="protein sequence ID" value="GGP47727.1"/>
    <property type="molecule type" value="Genomic_DNA"/>
</dbReference>
<feature type="transmembrane region" description="Helical" evidence="1">
    <location>
        <begin position="53"/>
        <end position="74"/>
    </location>
</feature>
<reference evidence="3" key="1">
    <citation type="journal article" date="2014" name="Int. J. Syst. Evol. Microbiol.">
        <title>Complete genome sequence of Corynebacterium casei LMG S-19264T (=DSM 44701T), isolated from a smear-ripened cheese.</title>
        <authorList>
            <consortium name="US DOE Joint Genome Institute (JGI-PGF)"/>
            <person name="Walter F."/>
            <person name="Albersmeier A."/>
            <person name="Kalinowski J."/>
            <person name="Ruckert C."/>
        </authorList>
    </citation>
    <scope>NUCLEOTIDE SEQUENCE</scope>
    <source>
        <strain evidence="3">JCM 3313</strain>
    </source>
</reference>
<keyword evidence="1" id="KW-0812">Transmembrane</keyword>
<comment type="caution">
    <text evidence="3">The sequence shown here is derived from an EMBL/GenBank/DDBJ whole genome shotgun (WGS) entry which is preliminary data.</text>
</comment>
<evidence type="ECO:0000313" key="4">
    <source>
        <dbReference type="Proteomes" id="UP000639606"/>
    </source>
</evidence>
<keyword evidence="1" id="KW-0472">Membrane</keyword>
<feature type="domain" description="CAAX prenyl protease 2/Lysostaphin resistance protein A-like" evidence="2">
    <location>
        <begin position="136"/>
        <end position="226"/>
    </location>
</feature>
<dbReference type="InterPro" id="IPR003675">
    <property type="entry name" value="Rce1/LyrA-like_dom"/>
</dbReference>
<keyword evidence="4" id="KW-1185">Reference proteome</keyword>
<dbReference type="RefSeq" id="WP_189222868.1">
    <property type="nucleotide sequence ID" value="NZ_BMRG01000003.1"/>
</dbReference>
<gene>
    <name evidence="3" type="ORF">GCM10010185_19480</name>
</gene>
<evidence type="ECO:0000313" key="3">
    <source>
        <dbReference type="EMBL" id="GGP47727.1"/>
    </source>
</evidence>